<organism evidence="1 2">
    <name type="scientific">Vespula maculifrons</name>
    <name type="common">Eastern yellow jacket</name>
    <name type="synonym">Wasp</name>
    <dbReference type="NCBI Taxonomy" id="7453"/>
    <lineage>
        <taxon>Eukaryota</taxon>
        <taxon>Metazoa</taxon>
        <taxon>Ecdysozoa</taxon>
        <taxon>Arthropoda</taxon>
        <taxon>Hexapoda</taxon>
        <taxon>Insecta</taxon>
        <taxon>Pterygota</taxon>
        <taxon>Neoptera</taxon>
        <taxon>Endopterygota</taxon>
        <taxon>Hymenoptera</taxon>
        <taxon>Apocrita</taxon>
        <taxon>Aculeata</taxon>
        <taxon>Vespoidea</taxon>
        <taxon>Vespidae</taxon>
        <taxon>Vespinae</taxon>
        <taxon>Vespula</taxon>
    </lineage>
</organism>
<proteinExistence type="predicted"/>
<keyword evidence="2" id="KW-1185">Reference proteome</keyword>
<dbReference type="AlphaFoldDB" id="A0ABD2BIK7"/>
<protein>
    <submittedName>
        <fullName evidence="1">Uncharacterized protein</fullName>
    </submittedName>
</protein>
<sequence length="92" mass="10344">MDVRFVMANATRQLGGNLDSCTLIFKPSHVSSGDMTSTWNGVARETLMSSAHLETLADGLTRAQEGKRTYYARELCEKMRMPIVMIREVMTQ</sequence>
<accession>A0ABD2BIK7</accession>
<gene>
    <name evidence="1" type="ORF">V1477_014837</name>
</gene>
<name>A0ABD2BIK7_VESMC</name>
<dbReference type="Proteomes" id="UP001607303">
    <property type="component" value="Unassembled WGS sequence"/>
</dbReference>
<evidence type="ECO:0000313" key="1">
    <source>
        <dbReference type="EMBL" id="KAL2732596.1"/>
    </source>
</evidence>
<evidence type="ECO:0000313" key="2">
    <source>
        <dbReference type="Proteomes" id="UP001607303"/>
    </source>
</evidence>
<comment type="caution">
    <text evidence="1">The sequence shown here is derived from an EMBL/GenBank/DDBJ whole genome shotgun (WGS) entry which is preliminary data.</text>
</comment>
<dbReference type="EMBL" id="JAYRBN010000075">
    <property type="protein sequence ID" value="KAL2732596.1"/>
    <property type="molecule type" value="Genomic_DNA"/>
</dbReference>
<reference evidence="1 2" key="1">
    <citation type="journal article" date="2024" name="Ann. Entomol. Soc. Am.">
        <title>Genomic analyses of the southern and eastern yellowjacket wasps (Hymenoptera: Vespidae) reveal evolutionary signatures of social life.</title>
        <authorList>
            <person name="Catto M.A."/>
            <person name="Caine P.B."/>
            <person name="Orr S.E."/>
            <person name="Hunt B.G."/>
            <person name="Goodisman M.A.D."/>
        </authorList>
    </citation>
    <scope>NUCLEOTIDE SEQUENCE [LARGE SCALE GENOMIC DNA]</scope>
    <source>
        <strain evidence="1">232</strain>
        <tissue evidence="1">Head and thorax</tissue>
    </source>
</reference>